<dbReference type="Pfam" id="PF09084">
    <property type="entry name" value="NMT1"/>
    <property type="match status" value="1"/>
</dbReference>
<name>A0ABV5R1K4_9ACTN</name>
<keyword evidence="5" id="KW-0808">Transferase</keyword>
<keyword evidence="9" id="KW-0408">Iron</keyword>
<evidence type="ECO:0000256" key="6">
    <source>
        <dbReference type="ARBA" id="ARBA00022723"/>
    </source>
</evidence>
<evidence type="ECO:0000256" key="8">
    <source>
        <dbReference type="ARBA" id="ARBA00022977"/>
    </source>
</evidence>
<proteinExistence type="inferred from homology"/>
<dbReference type="EMBL" id="JBHMCG010000017">
    <property type="protein sequence ID" value="MFB9571724.1"/>
    <property type="molecule type" value="Genomic_DNA"/>
</dbReference>
<gene>
    <name evidence="13" type="ORF">ACFFTL_05015</name>
</gene>
<evidence type="ECO:0000313" key="14">
    <source>
        <dbReference type="Proteomes" id="UP001589710"/>
    </source>
</evidence>
<evidence type="ECO:0000313" key="13">
    <source>
        <dbReference type="EMBL" id="MFB9571724.1"/>
    </source>
</evidence>
<comment type="subunit">
    <text evidence="4">Homodimer.</text>
</comment>
<evidence type="ECO:0000256" key="2">
    <source>
        <dbReference type="ARBA" id="ARBA00004948"/>
    </source>
</evidence>
<protein>
    <recommendedName>
        <fullName evidence="10">Thiamine pyrimidine synthase</fullName>
    </recommendedName>
</protein>
<dbReference type="RefSeq" id="WP_345515875.1">
    <property type="nucleotide sequence ID" value="NZ_BAAAXD010000034.1"/>
</dbReference>
<dbReference type="PANTHER" id="PTHR31528:SF1">
    <property type="entry name" value="4-AMINO-5-HYDROXYMETHYL-2-METHYLPYRIMIDINE PHOSPHATE SYNTHASE THI11-RELATED"/>
    <property type="match status" value="1"/>
</dbReference>
<sequence>MDRLHVSATSHWPNYLPEYVAREFGYYEQEGLDFSRSAPDDWTQVLTDLERKDAQVVLGGLWVPAMYHGRGRKYRAFAQLNHRNPKALVVREPVTDFEWKDLEGKIVLAPGAGGTAPYVHTAGLMRKAGVDMSTVRFVRDLSGPMLTELFLGGMGDALVTDVVNAAFLQHRNLAHVAVRYDQAGGLMPNSVYYTTEEVLGRDDELVFRFCRALQRSIDWLKTHKAADLTGLLAREWPSLDTEVLVTVVDDLRTSGIWDDIRISEDGYTEWLRILAEDGLLDTPVPYEDLVDPRPAARAAQLTP</sequence>
<comment type="pathway">
    <text evidence="2">Cofactor biosynthesis; thiamine diphosphate biosynthesis.</text>
</comment>
<reference evidence="13 14" key="1">
    <citation type="submission" date="2024-09" db="EMBL/GenBank/DDBJ databases">
        <authorList>
            <person name="Sun Q."/>
            <person name="Mori K."/>
        </authorList>
    </citation>
    <scope>NUCLEOTIDE SEQUENCE [LARGE SCALE GENOMIC DNA]</scope>
    <source>
        <strain evidence="13 14">JCM 3331</strain>
    </source>
</reference>
<evidence type="ECO:0000256" key="7">
    <source>
        <dbReference type="ARBA" id="ARBA00022898"/>
    </source>
</evidence>
<dbReference type="Gene3D" id="3.40.190.10">
    <property type="entry name" value="Periplasmic binding protein-like II"/>
    <property type="match status" value="2"/>
</dbReference>
<dbReference type="Proteomes" id="UP001589710">
    <property type="component" value="Unassembled WGS sequence"/>
</dbReference>
<dbReference type="PANTHER" id="PTHR31528">
    <property type="entry name" value="4-AMINO-5-HYDROXYMETHYL-2-METHYLPYRIMIDINE PHOSPHATE SYNTHASE THI11-RELATED"/>
    <property type="match status" value="1"/>
</dbReference>
<comment type="catalytic activity">
    <reaction evidence="11">
        <text>N(6)-(pyridoxal phosphate)-L-lysyl-[4-amino-5-hydroxymethyl-2-methylpyrimidine phosphate synthase] + L-histidyl-[4-amino-5-hydroxymethyl-2-methylpyrimidine phosphate synthase] + 2 Fe(3+) + 4 H2O = L-lysyl-[4-amino-5-hydroxymethyl-2-methylpyrimidine phosphate synthase] + (2S)-2-amino-5-hydroxy-4-oxopentanoyl-[4-amino-5-hydroxymethyl-2-methylpyrimidine phosphate synthase] + 4-amino-2-methyl-5-(phosphooxymethyl)pyrimidine + 3-oxopropanoate + 2 Fe(2+) + 2 H(+)</text>
        <dbReference type="Rhea" id="RHEA:65756"/>
        <dbReference type="Rhea" id="RHEA-COMP:16892"/>
        <dbReference type="Rhea" id="RHEA-COMP:16893"/>
        <dbReference type="Rhea" id="RHEA-COMP:16894"/>
        <dbReference type="Rhea" id="RHEA-COMP:16895"/>
        <dbReference type="ChEBI" id="CHEBI:15377"/>
        <dbReference type="ChEBI" id="CHEBI:15378"/>
        <dbReference type="ChEBI" id="CHEBI:29033"/>
        <dbReference type="ChEBI" id="CHEBI:29034"/>
        <dbReference type="ChEBI" id="CHEBI:29969"/>
        <dbReference type="ChEBI" id="CHEBI:29979"/>
        <dbReference type="ChEBI" id="CHEBI:33190"/>
        <dbReference type="ChEBI" id="CHEBI:58354"/>
        <dbReference type="ChEBI" id="CHEBI:143915"/>
        <dbReference type="ChEBI" id="CHEBI:157692"/>
    </reaction>
    <physiologicalReaction direction="left-to-right" evidence="11">
        <dbReference type="Rhea" id="RHEA:65757"/>
    </physiologicalReaction>
</comment>
<evidence type="ECO:0000256" key="5">
    <source>
        <dbReference type="ARBA" id="ARBA00022679"/>
    </source>
</evidence>
<keyword evidence="6" id="KW-0479">Metal-binding</keyword>
<evidence type="ECO:0000256" key="1">
    <source>
        <dbReference type="ARBA" id="ARBA00003469"/>
    </source>
</evidence>
<accession>A0ABV5R1K4</accession>
<evidence type="ECO:0000256" key="9">
    <source>
        <dbReference type="ARBA" id="ARBA00023004"/>
    </source>
</evidence>
<keyword evidence="14" id="KW-1185">Reference proteome</keyword>
<evidence type="ECO:0000259" key="12">
    <source>
        <dbReference type="Pfam" id="PF09084"/>
    </source>
</evidence>
<comment type="similarity">
    <text evidence="3">Belongs to the NMT1/THI5 family.</text>
</comment>
<evidence type="ECO:0000256" key="4">
    <source>
        <dbReference type="ARBA" id="ARBA00011738"/>
    </source>
</evidence>
<feature type="domain" description="SsuA/THI5-like" evidence="12">
    <location>
        <begin position="12"/>
        <end position="223"/>
    </location>
</feature>
<dbReference type="SUPFAM" id="SSF53850">
    <property type="entry name" value="Periplasmic binding protein-like II"/>
    <property type="match status" value="1"/>
</dbReference>
<keyword evidence="8" id="KW-0784">Thiamine biosynthesis</keyword>
<evidence type="ECO:0000256" key="3">
    <source>
        <dbReference type="ARBA" id="ARBA00009406"/>
    </source>
</evidence>
<keyword evidence="7" id="KW-0663">Pyridoxal phosphate</keyword>
<organism evidence="13 14">
    <name type="scientific">Streptomyces yanii</name>
    <dbReference type="NCBI Taxonomy" id="78510"/>
    <lineage>
        <taxon>Bacteria</taxon>
        <taxon>Bacillati</taxon>
        <taxon>Actinomycetota</taxon>
        <taxon>Actinomycetes</taxon>
        <taxon>Kitasatosporales</taxon>
        <taxon>Streptomycetaceae</taxon>
        <taxon>Streptomyces</taxon>
    </lineage>
</organism>
<comment type="caution">
    <text evidence="13">The sequence shown here is derived from an EMBL/GenBank/DDBJ whole genome shotgun (WGS) entry which is preliminary data.</text>
</comment>
<evidence type="ECO:0000256" key="11">
    <source>
        <dbReference type="ARBA" id="ARBA00048179"/>
    </source>
</evidence>
<evidence type="ECO:0000256" key="10">
    <source>
        <dbReference type="ARBA" id="ARBA00033171"/>
    </source>
</evidence>
<comment type="function">
    <text evidence="1">Responsible for the formation of the pyrimidine heterocycle in the thiamine biosynthesis pathway. Catalyzes the formation of hydroxymethylpyrimidine phosphate (HMP-P) from histidine and pyridoxal phosphate (PLP). The protein uses PLP and the active site histidine to form HMP-P, generating an inactive enzyme. The enzyme can only undergo a single turnover, which suggests it is a suicide enzyme.</text>
</comment>
<dbReference type="InterPro" id="IPR015168">
    <property type="entry name" value="SsuA/THI5"/>
</dbReference>
<dbReference type="InterPro" id="IPR027939">
    <property type="entry name" value="NMT1/THI5"/>
</dbReference>